<dbReference type="EMBL" id="JAAXOM010000001">
    <property type="protein sequence ID" value="NKX86257.1"/>
    <property type="molecule type" value="Genomic_DNA"/>
</dbReference>
<dbReference type="GO" id="GO:0016491">
    <property type="term" value="F:oxidoreductase activity"/>
    <property type="evidence" value="ECO:0007669"/>
    <property type="project" value="UniProtKB-KW"/>
</dbReference>
<organism evidence="12 13">
    <name type="scientific">Nocardia coubleae</name>
    <dbReference type="NCBI Taxonomy" id="356147"/>
    <lineage>
        <taxon>Bacteria</taxon>
        <taxon>Bacillati</taxon>
        <taxon>Actinomycetota</taxon>
        <taxon>Actinomycetes</taxon>
        <taxon>Mycobacteriales</taxon>
        <taxon>Nocardiaceae</taxon>
        <taxon>Nocardia</taxon>
    </lineage>
</organism>
<dbReference type="Pfam" id="PF07731">
    <property type="entry name" value="Cu-oxidase_2"/>
    <property type="match status" value="1"/>
</dbReference>
<evidence type="ECO:0000256" key="2">
    <source>
        <dbReference type="ARBA" id="ARBA00011245"/>
    </source>
</evidence>
<dbReference type="InterPro" id="IPR011706">
    <property type="entry name" value="Cu-oxidase_C"/>
</dbReference>
<keyword evidence="3" id="KW-0479">Metal-binding</keyword>
<evidence type="ECO:0000256" key="9">
    <source>
        <dbReference type="ARBA" id="ARBA00048092"/>
    </source>
</evidence>
<evidence type="ECO:0000256" key="1">
    <source>
        <dbReference type="ARBA" id="ARBA00010609"/>
    </source>
</evidence>
<dbReference type="PROSITE" id="PS51318">
    <property type="entry name" value="TAT"/>
    <property type="match status" value="1"/>
</dbReference>
<feature type="domain" description="Plastocyanin-like" evidence="10">
    <location>
        <begin position="407"/>
        <end position="517"/>
    </location>
</feature>
<dbReference type="GO" id="GO:0005507">
    <property type="term" value="F:copper ion binding"/>
    <property type="evidence" value="ECO:0007669"/>
    <property type="project" value="InterPro"/>
</dbReference>
<feature type="domain" description="Plastocyanin-like" evidence="11">
    <location>
        <begin position="84"/>
        <end position="154"/>
    </location>
</feature>
<dbReference type="PANTHER" id="PTHR48267">
    <property type="entry name" value="CUPREDOXIN SUPERFAMILY PROTEIN"/>
    <property type="match status" value="1"/>
</dbReference>
<comment type="caution">
    <text evidence="12">The sequence shown here is derived from an EMBL/GenBank/DDBJ whole genome shotgun (WGS) entry which is preliminary data.</text>
</comment>
<evidence type="ECO:0000256" key="6">
    <source>
        <dbReference type="ARBA" id="ARBA00041027"/>
    </source>
</evidence>
<comment type="similarity">
    <text evidence="1">Belongs to the multicopper oxidase family.</text>
</comment>
<proteinExistence type="inferred from homology"/>
<dbReference type="Pfam" id="PF07732">
    <property type="entry name" value="Cu-oxidase_3"/>
    <property type="match status" value="1"/>
</dbReference>
<evidence type="ECO:0000259" key="11">
    <source>
        <dbReference type="Pfam" id="PF07732"/>
    </source>
</evidence>
<keyword evidence="4" id="KW-0560">Oxidoreductase</keyword>
<dbReference type="Gene3D" id="2.60.40.420">
    <property type="entry name" value="Cupredoxins - blue copper proteins"/>
    <property type="match status" value="3"/>
</dbReference>
<evidence type="ECO:0000256" key="4">
    <source>
        <dbReference type="ARBA" id="ARBA00023002"/>
    </source>
</evidence>
<dbReference type="AlphaFoldDB" id="A0A846W0P6"/>
<dbReference type="PANTHER" id="PTHR48267:SF1">
    <property type="entry name" value="BILIRUBIN OXIDASE"/>
    <property type="match status" value="1"/>
</dbReference>
<dbReference type="InterPro" id="IPR011707">
    <property type="entry name" value="Cu-oxidase-like_N"/>
</dbReference>
<protein>
    <recommendedName>
        <fullName evidence="6">Multicopper oxidase CueO</fullName>
        <ecNumber evidence="5">1.16.3.4</ecNumber>
    </recommendedName>
    <alternativeName>
        <fullName evidence="7">Copper efflux oxidase</fullName>
    </alternativeName>
    <alternativeName>
        <fullName evidence="8">Cuprous oxidase</fullName>
    </alternativeName>
</protein>
<evidence type="ECO:0000259" key="10">
    <source>
        <dbReference type="Pfam" id="PF07731"/>
    </source>
</evidence>
<keyword evidence="13" id="KW-1185">Reference proteome</keyword>
<comment type="catalytic activity">
    <reaction evidence="9">
        <text>4 Cu(+) + O2 + 4 H(+) = 4 Cu(2+) + 2 H2O</text>
        <dbReference type="Rhea" id="RHEA:30083"/>
        <dbReference type="ChEBI" id="CHEBI:15377"/>
        <dbReference type="ChEBI" id="CHEBI:15378"/>
        <dbReference type="ChEBI" id="CHEBI:15379"/>
        <dbReference type="ChEBI" id="CHEBI:29036"/>
        <dbReference type="ChEBI" id="CHEBI:49552"/>
        <dbReference type="EC" id="1.16.3.4"/>
    </reaction>
    <physiologicalReaction direction="left-to-right" evidence="9">
        <dbReference type="Rhea" id="RHEA:30084"/>
    </physiologicalReaction>
</comment>
<name>A0A846W0P6_9NOCA</name>
<evidence type="ECO:0000256" key="3">
    <source>
        <dbReference type="ARBA" id="ARBA00022723"/>
    </source>
</evidence>
<dbReference type="PROSITE" id="PS00080">
    <property type="entry name" value="MULTICOPPER_OXIDASE2"/>
    <property type="match status" value="1"/>
</dbReference>
<accession>A0A846W0P6</accession>
<dbReference type="InterPro" id="IPR002355">
    <property type="entry name" value="Cu_oxidase_Cu_BS"/>
</dbReference>
<dbReference type="InterPro" id="IPR006311">
    <property type="entry name" value="TAT_signal"/>
</dbReference>
<reference evidence="12 13" key="1">
    <citation type="submission" date="2020-04" db="EMBL/GenBank/DDBJ databases">
        <title>MicrobeNet Type strains.</title>
        <authorList>
            <person name="Nicholson A.C."/>
        </authorList>
    </citation>
    <scope>NUCLEOTIDE SEQUENCE [LARGE SCALE GENOMIC DNA]</scope>
    <source>
        <strain evidence="12 13">DSM 44960</strain>
    </source>
</reference>
<sequence length="517" mass="56806">MMISRRGFLRAGIALGAAVAVGAGVPRVVRPGQPGLLLPSAARLPAPFQTQLPVPPELAPFRSDATTDYYEIIQRTAQLDILPDLRTEAWTYHGSFPGPTIRARSGRATSVRHRNELPHPTVVHLHGGHTPADSDGYPMDVILPVGATSAPQHNAHGHGAAATTGNLTYGERTYLYPNRQRAASLWYHDHRHSFTGPAVWRGLAGFHLVGDEIEDSLPLPRGNRDIPLFICDRSFAEDGSFAYPLIDPDLHTPGVTDRYMNGVLGDVVLVNGAPWPRLEVSPVRYRFRLLNGSNARRYRLTLEPGSAADPFVQIGSDGGLLDRPLPHNHIDISPGERFDVVIDFAAYPPGTSVRLRNAFGTGPVADILRFDITGPTRYDDTAVPDRLAPVERLDPATAVAERTFLFQLGPNGWSINGRPYEPGRALAAPRLGTVEIWRFITDVHHPVHVHLDPFQVISRNNRPPGPFDAGWKDTVDVRPAEAVEVAVRFTDYPGPFMLHCHNLEHEDMAMMGDFVVS</sequence>
<gene>
    <name evidence="12" type="ORF">HGA10_02875</name>
</gene>
<comment type="subunit">
    <text evidence="2">Monomer.</text>
</comment>
<dbReference type="InterPro" id="IPR008972">
    <property type="entry name" value="Cupredoxin"/>
</dbReference>
<evidence type="ECO:0000256" key="7">
    <source>
        <dbReference type="ARBA" id="ARBA00042896"/>
    </source>
</evidence>
<evidence type="ECO:0000313" key="12">
    <source>
        <dbReference type="EMBL" id="NKX86257.1"/>
    </source>
</evidence>
<dbReference type="EC" id="1.16.3.4" evidence="5"/>
<evidence type="ECO:0000256" key="5">
    <source>
        <dbReference type="ARBA" id="ARBA00038978"/>
    </source>
</evidence>
<evidence type="ECO:0000313" key="13">
    <source>
        <dbReference type="Proteomes" id="UP000572007"/>
    </source>
</evidence>
<dbReference type="InterPro" id="IPR045087">
    <property type="entry name" value="Cu-oxidase_fam"/>
</dbReference>
<evidence type="ECO:0000256" key="8">
    <source>
        <dbReference type="ARBA" id="ARBA00043090"/>
    </source>
</evidence>
<dbReference type="SUPFAM" id="SSF49503">
    <property type="entry name" value="Cupredoxins"/>
    <property type="match status" value="3"/>
</dbReference>
<dbReference type="Proteomes" id="UP000572007">
    <property type="component" value="Unassembled WGS sequence"/>
</dbReference>